<evidence type="ECO:0000256" key="8">
    <source>
        <dbReference type="SAM" id="Phobius"/>
    </source>
</evidence>
<feature type="transmembrane region" description="Helical" evidence="8">
    <location>
        <begin position="193"/>
        <end position="210"/>
    </location>
</feature>
<name>A0AB36JT12_9STRE</name>
<feature type="transmembrane region" description="Helical" evidence="8">
    <location>
        <begin position="222"/>
        <end position="251"/>
    </location>
</feature>
<keyword evidence="13" id="KW-1185">Reference proteome</keyword>
<evidence type="ECO:0000256" key="4">
    <source>
        <dbReference type="ARBA" id="ARBA00022679"/>
    </source>
</evidence>
<evidence type="ECO:0000256" key="6">
    <source>
        <dbReference type="ARBA" id="ARBA00022989"/>
    </source>
</evidence>
<dbReference type="Pfam" id="PF13231">
    <property type="entry name" value="PMT_2"/>
    <property type="match status" value="1"/>
</dbReference>
<evidence type="ECO:0000313" key="11">
    <source>
        <dbReference type="EMBL" id="ONK27775.1"/>
    </source>
</evidence>
<dbReference type="Proteomes" id="UP000188600">
    <property type="component" value="Unassembled WGS sequence"/>
</dbReference>
<feature type="transmembrane region" description="Helical" evidence="8">
    <location>
        <begin position="132"/>
        <end position="156"/>
    </location>
</feature>
<keyword evidence="3" id="KW-0328">Glycosyltransferase</keyword>
<proteinExistence type="predicted"/>
<gene>
    <name evidence="11" type="ORF">BVE84_07450</name>
    <name evidence="10" type="ORF">BVE86_05460</name>
</gene>
<sequence length="498" mass="57473">MSSMYSLFFNCLQKVMWLIALFWLAVVVQELGNFPSALLCVLVLLSLFLVWKKEVARKAYRYAMAHKRILISIALVFQVLVIVSANLLVRRDAAVVITGALEMLDDQSISNYLTRNPNNLPMFLYARGLYRLFGFSSLWVLQVLGLLYINGTAYILYRLGRDFFSQQVADILFTLYLLLLDFSPYVIQTYTDITSLPFLAGQLYLMVALIKEEQKVHQRLCLLGLLTAVASVFRPTALIIVIAFSLLFFLKGNWQRFVHYMGILACSFGLVFAGLTYGVNHQQEVRIVHDETLAKGLTTFINLGLTYSGTDQEDMKAGLLAYIAPEKRSDYNNGMFAQENEIKEIKRRLKNYTSLTFAQHLIYKLARTLYDGSLNWLYRKPEDEKTPLVSPLYQYTKENRFAEAVRQTVIQYDGHYYHYYRLIKQLVWLVAVLGFFAAVWRYRTDDVMNFLSLAIFGGLLFLMLFEGGKTRYLLQFFPQILLLSSLGLARLLNKERKL</sequence>
<feature type="transmembrane region" description="Helical" evidence="8">
    <location>
        <begin position="34"/>
        <end position="51"/>
    </location>
</feature>
<evidence type="ECO:0000313" key="12">
    <source>
        <dbReference type="Proteomes" id="UP000188600"/>
    </source>
</evidence>
<dbReference type="EMBL" id="MSPT01000010">
    <property type="protein sequence ID" value="ONK27267.1"/>
    <property type="molecule type" value="Genomic_DNA"/>
</dbReference>
<keyword evidence="7 8" id="KW-0472">Membrane</keyword>
<feature type="transmembrane region" description="Helical" evidence="8">
    <location>
        <begin position="426"/>
        <end position="442"/>
    </location>
</feature>
<accession>A0AB36JT12</accession>
<evidence type="ECO:0000313" key="10">
    <source>
        <dbReference type="EMBL" id="ONK27267.1"/>
    </source>
</evidence>
<feature type="transmembrane region" description="Helical" evidence="8">
    <location>
        <begin position="257"/>
        <end position="279"/>
    </location>
</feature>
<dbReference type="GO" id="GO:0005886">
    <property type="term" value="C:plasma membrane"/>
    <property type="evidence" value="ECO:0007669"/>
    <property type="project" value="UniProtKB-SubCell"/>
</dbReference>
<feature type="transmembrane region" description="Helical" evidence="8">
    <location>
        <begin position="7"/>
        <end position="28"/>
    </location>
</feature>
<organism evidence="10 12">
    <name type="scientific">Streptococcus azizii</name>
    <dbReference type="NCBI Taxonomy" id="1579424"/>
    <lineage>
        <taxon>Bacteria</taxon>
        <taxon>Bacillati</taxon>
        <taxon>Bacillota</taxon>
        <taxon>Bacilli</taxon>
        <taxon>Lactobacillales</taxon>
        <taxon>Streptococcaceae</taxon>
        <taxon>Streptococcus</taxon>
    </lineage>
</organism>
<feature type="transmembrane region" description="Helical" evidence="8">
    <location>
        <begin position="448"/>
        <end position="465"/>
    </location>
</feature>
<keyword evidence="6 8" id="KW-1133">Transmembrane helix</keyword>
<dbReference type="GO" id="GO:0009103">
    <property type="term" value="P:lipopolysaccharide biosynthetic process"/>
    <property type="evidence" value="ECO:0007669"/>
    <property type="project" value="UniProtKB-ARBA"/>
</dbReference>
<reference evidence="12 13" key="1">
    <citation type="submission" date="2016-12" db="EMBL/GenBank/DDBJ databases">
        <authorList>
            <person name="Gulvik C.A."/>
        </authorList>
    </citation>
    <scope>NUCLEOTIDE SEQUENCE [LARGE SCALE GENOMIC DNA]</scope>
    <source>
        <strain evidence="11 13">12-5202</strain>
        <strain evidence="10 12">12-5291</strain>
    </source>
</reference>
<keyword evidence="5 8" id="KW-0812">Transmembrane</keyword>
<dbReference type="AlphaFoldDB" id="A0AB36JT12"/>
<feature type="domain" description="Glycosyltransferase RgtA/B/C/D-like" evidence="9">
    <location>
        <begin position="126"/>
        <end position="266"/>
    </location>
</feature>
<evidence type="ECO:0000313" key="13">
    <source>
        <dbReference type="Proteomes" id="UP000188946"/>
    </source>
</evidence>
<evidence type="ECO:0000256" key="3">
    <source>
        <dbReference type="ARBA" id="ARBA00022676"/>
    </source>
</evidence>
<dbReference type="PANTHER" id="PTHR33908:SF11">
    <property type="entry name" value="MEMBRANE PROTEIN"/>
    <property type="match status" value="1"/>
</dbReference>
<evidence type="ECO:0000259" key="9">
    <source>
        <dbReference type="Pfam" id="PF13231"/>
    </source>
</evidence>
<evidence type="ECO:0000256" key="2">
    <source>
        <dbReference type="ARBA" id="ARBA00022475"/>
    </source>
</evidence>
<evidence type="ECO:0000256" key="1">
    <source>
        <dbReference type="ARBA" id="ARBA00004651"/>
    </source>
</evidence>
<dbReference type="GO" id="GO:0016763">
    <property type="term" value="F:pentosyltransferase activity"/>
    <property type="evidence" value="ECO:0007669"/>
    <property type="project" value="TreeGrafter"/>
</dbReference>
<evidence type="ECO:0000256" key="5">
    <source>
        <dbReference type="ARBA" id="ARBA00022692"/>
    </source>
</evidence>
<evidence type="ECO:0000256" key="7">
    <source>
        <dbReference type="ARBA" id="ARBA00023136"/>
    </source>
</evidence>
<dbReference type="Proteomes" id="UP000188946">
    <property type="component" value="Unassembled WGS sequence"/>
</dbReference>
<keyword evidence="2" id="KW-1003">Cell membrane</keyword>
<dbReference type="EMBL" id="MSPR01000014">
    <property type="protein sequence ID" value="ONK27775.1"/>
    <property type="molecule type" value="Genomic_DNA"/>
</dbReference>
<comment type="subcellular location">
    <subcellularLocation>
        <location evidence="1">Cell membrane</location>
        <topology evidence="1">Multi-pass membrane protein</topology>
    </subcellularLocation>
</comment>
<keyword evidence="4" id="KW-0808">Transferase</keyword>
<feature type="transmembrane region" description="Helical" evidence="8">
    <location>
        <begin position="71"/>
        <end position="89"/>
    </location>
</feature>
<dbReference type="InterPro" id="IPR038731">
    <property type="entry name" value="RgtA/B/C-like"/>
</dbReference>
<comment type="caution">
    <text evidence="10">The sequence shown here is derived from an EMBL/GenBank/DDBJ whole genome shotgun (WGS) entry which is preliminary data.</text>
</comment>
<dbReference type="PANTHER" id="PTHR33908">
    <property type="entry name" value="MANNOSYLTRANSFERASE YKCB-RELATED"/>
    <property type="match status" value="1"/>
</dbReference>
<protein>
    <recommendedName>
        <fullName evidence="9">Glycosyltransferase RgtA/B/C/D-like domain-containing protein</fullName>
    </recommendedName>
</protein>
<dbReference type="InterPro" id="IPR050297">
    <property type="entry name" value="LipidA_mod_glycosyltrf_83"/>
</dbReference>
<feature type="transmembrane region" description="Helical" evidence="8">
    <location>
        <begin position="168"/>
        <end position="187"/>
    </location>
</feature>